<comment type="caution">
    <text evidence="2">The sequence shown here is derived from an EMBL/GenBank/DDBJ whole genome shotgun (WGS) entry which is preliminary data.</text>
</comment>
<comment type="similarity">
    <text evidence="1">Belongs to the short-chain dehydrogenases/reductases (SDR) family.</text>
</comment>
<evidence type="ECO:0000313" key="3">
    <source>
        <dbReference type="Proteomes" id="UP000030004"/>
    </source>
</evidence>
<dbReference type="OrthoDB" id="9779623at2"/>
<dbReference type="InterPro" id="IPR020904">
    <property type="entry name" value="Sc_DH/Rdtase_CS"/>
</dbReference>
<sequence>MTGGAAQGQGAQGQGALAGRRVLYTGASGGLGHQTTLDMLDAGAEVFALDRDQSKNESLLADTPDDVAARLHLLEMDLTDQDALTAKLAQITDNKPLDVVINNAAIYPSKPFEDFTMEELRLVHQVNVEAALICTRAALPGMRDQGWGRIINVTSITLTGGWENLAPYVQSKGSLLGLTRAWAREFGKWGITCNAIAPGAFPTDAEKIHPDPDGYRKFVLDHQAVKRRGTPHDIAAAILFLASDGAGFITGQNLAVDGGWNMT</sequence>
<dbReference type="EMBL" id="AQQX01000001">
    <property type="protein sequence ID" value="KGM50582.1"/>
    <property type="molecule type" value="Genomic_DNA"/>
</dbReference>
<dbReference type="Gene3D" id="3.40.50.720">
    <property type="entry name" value="NAD(P)-binding Rossmann-like Domain"/>
    <property type="match status" value="1"/>
</dbReference>
<dbReference type="Proteomes" id="UP000030004">
    <property type="component" value="Unassembled WGS sequence"/>
</dbReference>
<evidence type="ECO:0000313" key="2">
    <source>
        <dbReference type="EMBL" id="KGM50582.1"/>
    </source>
</evidence>
<dbReference type="GO" id="GO:0032787">
    <property type="term" value="P:monocarboxylic acid metabolic process"/>
    <property type="evidence" value="ECO:0007669"/>
    <property type="project" value="UniProtKB-ARBA"/>
</dbReference>
<accession>A0A0A0EN03</accession>
<dbReference type="eggNOG" id="COG1028">
    <property type="taxonomic scope" value="Bacteria"/>
</dbReference>
<gene>
    <name evidence="2" type="ORF">ATO9_03615</name>
</gene>
<dbReference type="InterPro" id="IPR050259">
    <property type="entry name" value="SDR"/>
</dbReference>
<dbReference type="InterPro" id="IPR002347">
    <property type="entry name" value="SDR_fam"/>
</dbReference>
<dbReference type="PROSITE" id="PS00061">
    <property type="entry name" value="ADH_SHORT"/>
    <property type="match status" value="1"/>
</dbReference>
<dbReference type="STRING" id="1461694.ATO9_03615"/>
<dbReference type="InterPro" id="IPR036291">
    <property type="entry name" value="NAD(P)-bd_dom_sf"/>
</dbReference>
<dbReference type="Pfam" id="PF13561">
    <property type="entry name" value="adh_short_C2"/>
    <property type="match status" value="1"/>
</dbReference>
<protein>
    <submittedName>
        <fullName evidence="2">Oxidoreductase</fullName>
    </submittedName>
</protein>
<dbReference type="AlphaFoldDB" id="A0A0A0EN03"/>
<dbReference type="PANTHER" id="PTHR42879">
    <property type="entry name" value="3-OXOACYL-(ACYL-CARRIER-PROTEIN) REDUCTASE"/>
    <property type="match status" value="1"/>
</dbReference>
<reference evidence="2 3" key="1">
    <citation type="journal article" date="2015" name="Antonie Van Leeuwenhoek">
        <title>Pseudooceanicola atlanticus gen. nov. sp. nov., isolated from surface seawater of the Atlantic Ocean and reclassification of Oceanicola batsensis, Oceanicola marinus, Oceanicola nitratireducens, Oceanicola nanhaiensis, Oceanicola antarcticus and Oceanicola flagellatus, as Pseudooceanicola batsensis comb. nov., Pseudooceanicola marinus comb. nov., Pseudooceanicola nitratireducens comb. nov., Pseudooceanicola nanhaiensis comb. nov., Pseudooceanicola antarcticus comb. nov., and Pseudooceanicola flagellatus comb. nov.</title>
        <authorList>
            <person name="Lai Q."/>
            <person name="Li G."/>
            <person name="Liu X."/>
            <person name="Du Y."/>
            <person name="Sun F."/>
            <person name="Shao Z."/>
        </authorList>
    </citation>
    <scope>NUCLEOTIDE SEQUENCE [LARGE SCALE GENOMIC DNA]</scope>
    <source>
        <strain evidence="2 3">22II-s11g</strain>
    </source>
</reference>
<dbReference type="PRINTS" id="PR00080">
    <property type="entry name" value="SDRFAMILY"/>
</dbReference>
<dbReference type="PRINTS" id="PR00081">
    <property type="entry name" value="GDHRDH"/>
</dbReference>
<dbReference type="SUPFAM" id="SSF51735">
    <property type="entry name" value="NAD(P)-binding Rossmann-fold domains"/>
    <property type="match status" value="1"/>
</dbReference>
<organism evidence="2 3">
    <name type="scientific">Pseudooceanicola atlanticus</name>
    <dbReference type="NCBI Taxonomy" id="1461694"/>
    <lineage>
        <taxon>Bacteria</taxon>
        <taxon>Pseudomonadati</taxon>
        <taxon>Pseudomonadota</taxon>
        <taxon>Alphaproteobacteria</taxon>
        <taxon>Rhodobacterales</taxon>
        <taxon>Paracoccaceae</taxon>
        <taxon>Pseudooceanicola</taxon>
    </lineage>
</organism>
<dbReference type="FunFam" id="3.40.50.720:FF:000084">
    <property type="entry name" value="Short-chain dehydrogenase reductase"/>
    <property type="match status" value="1"/>
</dbReference>
<dbReference type="CDD" id="cd05233">
    <property type="entry name" value="SDR_c"/>
    <property type="match status" value="1"/>
</dbReference>
<evidence type="ECO:0000256" key="1">
    <source>
        <dbReference type="ARBA" id="ARBA00006484"/>
    </source>
</evidence>
<proteinExistence type="inferred from homology"/>
<dbReference type="PANTHER" id="PTHR42879:SF2">
    <property type="entry name" value="3-OXOACYL-[ACYL-CARRIER-PROTEIN] REDUCTASE FABG"/>
    <property type="match status" value="1"/>
</dbReference>
<keyword evidence="3" id="KW-1185">Reference proteome</keyword>
<name>A0A0A0EN03_9RHOB</name>